<dbReference type="SUPFAM" id="SSF141072">
    <property type="entry name" value="CalX-like"/>
    <property type="match status" value="1"/>
</dbReference>
<keyword evidence="2" id="KW-0677">Repeat</keyword>
<feature type="domain" description="Calx-beta" evidence="4">
    <location>
        <begin position="215"/>
        <end position="269"/>
    </location>
</feature>
<evidence type="ECO:0000256" key="2">
    <source>
        <dbReference type="ARBA" id="ARBA00022737"/>
    </source>
</evidence>
<keyword evidence="3" id="KW-0106">Calcium</keyword>
<dbReference type="GO" id="GO:0007154">
    <property type="term" value="P:cell communication"/>
    <property type="evidence" value="ECO:0007669"/>
    <property type="project" value="InterPro"/>
</dbReference>
<dbReference type="Proteomes" id="UP000561077">
    <property type="component" value="Unassembled WGS sequence"/>
</dbReference>
<protein>
    <submittedName>
        <fullName evidence="5">DUF2313 domain-containing protein</fullName>
    </submittedName>
</protein>
<evidence type="ECO:0000313" key="7">
    <source>
        <dbReference type="Proteomes" id="UP000540490"/>
    </source>
</evidence>
<dbReference type="EMBL" id="JABEQN010000003">
    <property type="protein sequence ID" value="MBB2192746.1"/>
    <property type="molecule type" value="Genomic_DNA"/>
</dbReference>
<dbReference type="Pfam" id="PF10076">
    <property type="entry name" value="Phage_Mu_Gp48"/>
    <property type="match status" value="1"/>
</dbReference>
<evidence type="ECO:0000256" key="1">
    <source>
        <dbReference type="ARBA" id="ARBA00022729"/>
    </source>
</evidence>
<gene>
    <name evidence="6" type="ORF">HLH25_03660</name>
    <name evidence="5" type="ORF">HLH26_05720</name>
</gene>
<dbReference type="Pfam" id="PF03160">
    <property type="entry name" value="Calx-beta"/>
    <property type="match status" value="3"/>
</dbReference>
<dbReference type="EMBL" id="JABEQO010000005">
    <property type="protein sequence ID" value="MBB2164042.1"/>
    <property type="molecule type" value="Genomic_DNA"/>
</dbReference>
<dbReference type="InterPro" id="IPR018755">
    <property type="entry name" value="Phage_Mu_Gp48"/>
</dbReference>
<evidence type="ECO:0000259" key="4">
    <source>
        <dbReference type="Pfam" id="PF03160"/>
    </source>
</evidence>
<accession>A0A7W4IJY3</accession>
<name>A0A7W4IJY3_9PROT</name>
<dbReference type="InterPro" id="IPR003644">
    <property type="entry name" value="Calx_beta"/>
</dbReference>
<dbReference type="RefSeq" id="WP_182972781.1">
    <property type="nucleotide sequence ID" value="NZ_JABEQN010000003.1"/>
</dbReference>
<dbReference type="AlphaFoldDB" id="A0A7W4IJY3"/>
<keyword evidence="1" id="KW-0732">Signal</keyword>
<keyword evidence="7" id="KW-1185">Reference proteome</keyword>
<evidence type="ECO:0000313" key="5">
    <source>
        <dbReference type="EMBL" id="MBB2164042.1"/>
    </source>
</evidence>
<feature type="domain" description="Calx-beta" evidence="4">
    <location>
        <begin position="332"/>
        <end position="377"/>
    </location>
</feature>
<dbReference type="Proteomes" id="UP000540490">
    <property type="component" value="Unassembled WGS sequence"/>
</dbReference>
<dbReference type="InterPro" id="IPR038081">
    <property type="entry name" value="CalX-like_sf"/>
</dbReference>
<sequence length="772" mass="82860">MTDLTPRTTAKQYSTALRQLLPNGPAWPKDHPSVMGSVIDGLSQELQRTDDSACDLLVDVFPATTTNFIDEWQDTVGQSTCAASSLTLEQQRAQIVSRLTWTGRMSKQFYIDYAAMLGYQIKITEWSGFTCGLSQVGGTLGVASSSDIDFVITIQNLTTDQSLSVLQCELTPLIPAHISVYWYEGSPGPLISATATLDQTNLSNLTYPLPESVTADCQVTLSGSLENLSSLTYSTADITAVSGFDYLSTSGSATLDSSGKSFTLPITIMPNYGTADANISFRIPIKLTYEDGSISDTSATCAVSYPPVAPVQNTLKVPFSVPFTDTIPRLITWETQDGTAVQDVDYESTEHGTLIPPGWKTVYANVPLLTQTIGEEAQFNVVFKWYDQTVPQIGYGIGQCGGMPIYPVAHSTVTANILTTQAVDVSSIPEGTYYRTEDGTAKAGIDYVASSGAVTSDTVDIRIRTLAPGQSRRYFYLAYDSEDGIPQRKLVVINPGSPIKAISSPTTVNVTTVDPGVCVPKVIFNGGNTVDTPFTMPMSVYSAVRASIVADNLGSDMNHTMMLTVSAPDCLIRNFGNYFPTLYTQIDDHTATITGSAREISGAALMMQFKPLSSSQSEINITLDGNNLNSTATYYIVGGASVMTFQNLPTSETEITVTDLSHGFTETLGGPLYVLNSDAYIEMTYTLEPDVGGGDLIGLNSSTVSSTPSGYGYIVNASSGVMDVVMIPLTIYVGEGTVNTVTNGVHYITLTCTDGTNTITQKIPYTIDYMQH</sequence>
<evidence type="ECO:0000313" key="6">
    <source>
        <dbReference type="EMBL" id="MBB2192746.1"/>
    </source>
</evidence>
<evidence type="ECO:0000256" key="3">
    <source>
        <dbReference type="ARBA" id="ARBA00022837"/>
    </source>
</evidence>
<feature type="domain" description="Calx-beta" evidence="4">
    <location>
        <begin position="434"/>
        <end position="455"/>
    </location>
</feature>
<reference evidence="7 8" key="1">
    <citation type="submission" date="2020-04" db="EMBL/GenBank/DDBJ databases">
        <title>Description of novel Gluconacetobacter.</title>
        <authorList>
            <person name="Sombolestani A."/>
        </authorList>
    </citation>
    <scope>NUCLEOTIDE SEQUENCE [LARGE SCALE GENOMIC DNA]</scope>
    <source>
        <strain evidence="6 7">LMG 1728</strain>
        <strain evidence="5 8">LMG 1731</strain>
    </source>
</reference>
<dbReference type="Gene3D" id="2.60.40.2030">
    <property type="match status" value="1"/>
</dbReference>
<proteinExistence type="predicted"/>
<dbReference type="GO" id="GO:0016020">
    <property type="term" value="C:membrane"/>
    <property type="evidence" value="ECO:0007669"/>
    <property type="project" value="InterPro"/>
</dbReference>
<evidence type="ECO:0000313" key="8">
    <source>
        <dbReference type="Proteomes" id="UP000561077"/>
    </source>
</evidence>
<organism evidence="5 8">
    <name type="scientific">Gluconacetobacter dulcium</name>
    <dbReference type="NCBI Taxonomy" id="2729096"/>
    <lineage>
        <taxon>Bacteria</taxon>
        <taxon>Pseudomonadati</taxon>
        <taxon>Pseudomonadota</taxon>
        <taxon>Alphaproteobacteria</taxon>
        <taxon>Acetobacterales</taxon>
        <taxon>Acetobacteraceae</taxon>
        <taxon>Gluconacetobacter</taxon>
    </lineage>
</organism>
<comment type="caution">
    <text evidence="5">The sequence shown here is derived from an EMBL/GenBank/DDBJ whole genome shotgun (WGS) entry which is preliminary data.</text>
</comment>